<dbReference type="KEGG" id="psco:LY89DRAFT_541649"/>
<dbReference type="Pfam" id="PF01822">
    <property type="entry name" value="WSC"/>
    <property type="match status" value="1"/>
</dbReference>
<feature type="region of interest" description="Disordered" evidence="1">
    <location>
        <begin position="362"/>
        <end position="416"/>
    </location>
</feature>
<evidence type="ECO:0000256" key="1">
    <source>
        <dbReference type="SAM" id="MobiDB-lite"/>
    </source>
</evidence>
<gene>
    <name evidence="3" type="ORF">LY89DRAFT_541649</name>
</gene>
<dbReference type="PANTHER" id="PTHR43662:SF11">
    <property type="entry name" value="WSC DOMAIN-CONTAINING PROTEIN"/>
    <property type="match status" value="1"/>
</dbReference>
<dbReference type="RefSeq" id="XP_018069712.1">
    <property type="nucleotide sequence ID" value="XM_018208184.1"/>
</dbReference>
<dbReference type="PROSITE" id="PS51212">
    <property type="entry name" value="WSC"/>
    <property type="match status" value="1"/>
</dbReference>
<protein>
    <submittedName>
        <fullName evidence="3">WSC-domain-containing protein</fullName>
    </submittedName>
</protein>
<dbReference type="AlphaFoldDB" id="A0A194X6C2"/>
<reference evidence="3 4" key="1">
    <citation type="submission" date="2015-10" db="EMBL/GenBank/DDBJ databases">
        <title>Full genome of DAOMC 229536 Phialocephala scopiformis, a fungal endophyte of spruce producing the potent anti-insectan compound rugulosin.</title>
        <authorList>
            <consortium name="DOE Joint Genome Institute"/>
            <person name="Walker A.K."/>
            <person name="Frasz S.L."/>
            <person name="Seifert K.A."/>
            <person name="Miller J.D."/>
            <person name="Mondo S.J."/>
            <person name="Labutti K."/>
            <person name="Lipzen A."/>
            <person name="Dockter R."/>
            <person name="Kennedy M."/>
            <person name="Grigoriev I.V."/>
            <person name="Spatafora J.W."/>
        </authorList>
    </citation>
    <scope>NUCLEOTIDE SEQUENCE [LARGE SCALE GENOMIC DNA]</scope>
    <source>
        <strain evidence="3 4">CBS 120377</strain>
    </source>
</reference>
<dbReference type="InterPro" id="IPR018535">
    <property type="entry name" value="DUF1996"/>
</dbReference>
<dbReference type="SMART" id="SM00321">
    <property type="entry name" value="WSC"/>
    <property type="match status" value="1"/>
</dbReference>
<dbReference type="InterPro" id="IPR002889">
    <property type="entry name" value="WSC_carb-bd"/>
</dbReference>
<sequence>FAASASAYSATGRTFAVNHFYGKDAMMYGRVDPIISPGVPSGHVHAIQGGNAFGMTMTDTQALDQSTCTSSLVKNDKSNYWTPSLYFQDPVTKELEFVDMFYMNVYYFFEATTDKIEAFQPGHRMVVGNPELRTPPATGGQSITDLSDGTPQPVQFTCPRTNTNSPLYPTDSTGLDGVGIQDPGNKGAGVGFPDQNCDGFASPLRADIHFPSCYNPAAGLDNYKENMQFPTNGNCPTGWIHTPHLFYEVYWNTPPFASRWTQGQGTQPFVLSNGDRTGYGLHADFISGWDVDTLQQIIDNCDAGDSGMDKCPGLMGGLNDPSTTCNLPDPVANEVVTGTMTALPGTNPLSGWGVGAVVGSGGSGTTGSMSQSPTATSAPASSKASSQVVESSSKATSVKEVSSQSNAAGVSSSSDVKVVQTQATSTAVGVATTPVDSQPTTLVTQVATTSTDGDQVVTSYVSETTVVWTTVTATGAAPTSSGGSSVANGWYYYGCYQDTRARVLSGITLANVGQHAVTNTKCVDYCSNAGYSMAGTEYGGQCFCGNQLDGSTALNETSCDMPCEGDGTQTCGGGMALSVYSTSSTSKRSSRHLHRHLNR</sequence>
<keyword evidence="4" id="KW-1185">Reference proteome</keyword>
<dbReference type="EMBL" id="KQ947418">
    <property type="protein sequence ID" value="KUJ15357.1"/>
    <property type="molecule type" value="Genomic_DNA"/>
</dbReference>
<dbReference type="OrthoDB" id="74764at2759"/>
<dbReference type="PANTHER" id="PTHR43662">
    <property type="match status" value="1"/>
</dbReference>
<dbReference type="InParanoid" id="A0A194X6C2"/>
<feature type="non-terminal residue" evidence="3">
    <location>
        <position position="599"/>
    </location>
</feature>
<dbReference type="GeneID" id="28817910"/>
<feature type="domain" description="WSC" evidence="2">
    <location>
        <begin position="489"/>
        <end position="583"/>
    </location>
</feature>
<feature type="compositionally biased region" description="Low complexity" evidence="1">
    <location>
        <begin position="366"/>
        <end position="414"/>
    </location>
</feature>
<accession>A0A194X6C2</accession>
<organism evidence="3 4">
    <name type="scientific">Mollisia scopiformis</name>
    <name type="common">Conifer needle endophyte fungus</name>
    <name type="synonym">Phialocephala scopiformis</name>
    <dbReference type="NCBI Taxonomy" id="149040"/>
    <lineage>
        <taxon>Eukaryota</taxon>
        <taxon>Fungi</taxon>
        <taxon>Dikarya</taxon>
        <taxon>Ascomycota</taxon>
        <taxon>Pezizomycotina</taxon>
        <taxon>Leotiomycetes</taxon>
        <taxon>Helotiales</taxon>
        <taxon>Mollisiaceae</taxon>
        <taxon>Mollisia</taxon>
    </lineage>
</organism>
<evidence type="ECO:0000313" key="4">
    <source>
        <dbReference type="Proteomes" id="UP000070700"/>
    </source>
</evidence>
<name>A0A194X6C2_MOLSC</name>
<evidence type="ECO:0000259" key="2">
    <source>
        <dbReference type="PROSITE" id="PS51212"/>
    </source>
</evidence>
<proteinExistence type="predicted"/>
<dbReference type="Pfam" id="PF09362">
    <property type="entry name" value="DUF1996"/>
    <property type="match status" value="1"/>
</dbReference>
<dbReference type="Proteomes" id="UP000070700">
    <property type="component" value="Unassembled WGS sequence"/>
</dbReference>
<evidence type="ECO:0000313" key="3">
    <source>
        <dbReference type="EMBL" id="KUJ15357.1"/>
    </source>
</evidence>
<feature type="non-terminal residue" evidence="3">
    <location>
        <position position="1"/>
    </location>
</feature>